<gene>
    <name evidence="2" type="ORF">J2W43_005274</name>
</gene>
<accession>A0AAW8MGK2</accession>
<name>A0AAW8MGK2_9PSED</name>
<organism evidence="2 3">
    <name type="scientific">Pseudomonas brassicacearum</name>
    <dbReference type="NCBI Taxonomy" id="930166"/>
    <lineage>
        <taxon>Bacteria</taxon>
        <taxon>Pseudomonadati</taxon>
        <taxon>Pseudomonadota</taxon>
        <taxon>Gammaproteobacteria</taxon>
        <taxon>Pseudomonadales</taxon>
        <taxon>Pseudomonadaceae</taxon>
        <taxon>Pseudomonas</taxon>
    </lineage>
</organism>
<feature type="domain" description="Dermonecrotic toxin N-terminal" evidence="1">
    <location>
        <begin position="419"/>
        <end position="640"/>
    </location>
</feature>
<dbReference type="InterPro" id="IPR046673">
    <property type="entry name" value="ToxA_N"/>
</dbReference>
<dbReference type="Pfam" id="PF20178">
    <property type="entry name" value="ToxA_N"/>
    <property type="match status" value="1"/>
</dbReference>
<dbReference type="RefSeq" id="WP_310367253.1">
    <property type="nucleotide sequence ID" value="NZ_JAVDVC010000014.1"/>
</dbReference>
<protein>
    <recommendedName>
        <fullName evidence="1">Dermonecrotic toxin N-terminal domain-containing protein</fullName>
    </recommendedName>
</protein>
<dbReference type="EMBL" id="JAVDVC010000014">
    <property type="protein sequence ID" value="MDR6961261.1"/>
    <property type="molecule type" value="Genomic_DNA"/>
</dbReference>
<sequence length="1356" mass="150436">MLENTPLQTASALLISQLEASQQQMIRLNDTIPRPSKVAARHLDYWFRKTFPAMADKVTVNEILVCRLHDERLPQSGHAADASAVKRPVLETVALNTLFWRAVAGKVNAREFFIDLANINVVTDQENVTDMPAALNSRDAKEAIKRLISLTPASYEQLLTGALDEFWDKPSDFSPDRSINDWLAHEFGRQLKAQADLHRLDATLGLPMHKALTEHALSALDAASRAKIAESVRPGVYSLSVTPEGWWSSVPMPGAVVLTQHDNADNPGSAILYSPGKPLQVYASLDALKTSLIDDGDNAWAEVNITPMAEDFLARLVTDLRAAQKTAVSDALLNGPGEGEEISAWMARVDAATNVRDWLDLAGAMDERALRLYQKRLDDWLRGNPHVTGNDRVAWWRAVQDLRITMLDTPPPPDPVTLATLEALQDRTRTLLAGFIKDRYPPVDPDQVSLSIRKQLIDPHAPTGESPFGSGVALGQVKAIVDDRRSLTEWAMSNLTPDERNAAHTTVEGPLSFAQIVEVIERANVGARLPAALQLAARKHQAEWMSLKGKQMRAQAWAAHISGDFTHDKDNTGLNLVLAALGSPAPEGRSKVNGHEVVVRQIQWGDSVLKEMLVFGVRTFTSRPSLTLYTPGAPDGKVFRDVDAGSPRELESALVQTLTATLEMTRWLISQLPLMEQADQLASLVPASDNLTLDEKIKKVTQPTFSWIKHRVKDDFALKVASPAVKGNLLKALHETQITHALKTVDALTVTNAERDSAAAQEGRRNGVTLLAGAMAMFYAGRLGGVLGRAILPVMAGGAAVSAIKDEGGSFSQWTRDFISGLGEVMAEAGQDLIMARATRRRDKTRPELSSLPRMPDPELGPFLLKGFDGKGLIPEGRDLYRDAGGQGYLKLRNDYCKTAIQAGERIIYAPNNRTHQLTMTWKNDRWQIEEPQRLRGGGVLHSLFNRAPETAQQKTYNALVEGLLVDHHWPSRQVVNTVKKVIHSMPEELAERILRESMNDIDVPDIDTYLSRINQINKGLYGLAQHKKPHESLLYKFNVWQAVDYCTRDIDSQARGIQLTSAQKIKVFDMTLPLKKELFDSEGNFKMMMSSLPDNLTGALFITIVPEQGKKKAAMTKIQNDIHEVVKVAEKRVWEELGVRFSGEGPEVEAAREDYKKNPANFAEYKKKKLGAFRDEMKKRHKPGLLTEIRNNKIPYVIANKGKSQRKTLLVTGEDITNFAKNLSNYDAFDIEVVTQVPTKKVPGKSPTTSTPPVLGEASTAIDKFTVTLSTLAETQMSYDNFPEAARAKINEIMDDIRAGRATTKRINKYYWYDMAQLSPGGGRSAWRAAFERKGDTWILQGFYDYHANKPATVW</sequence>
<evidence type="ECO:0000313" key="3">
    <source>
        <dbReference type="Proteomes" id="UP001252613"/>
    </source>
</evidence>
<proteinExistence type="predicted"/>
<comment type="caution">
    <text evidence="2">The sequence shown here is derived from an EMBL/GenBank/DDBJ whole genome shotgun (WGS) entry which is preliminary data.</text>
</comment>
<evidence type="ECO:0000259" key="1">
    <source>
        <dbReference type="Pfam" id="PF20178"/>
    </source>
</evidence>
<reference evidence="2" key="1">
    <citation type="submission" date="2023-07" db="EMBL/GenBank/DDBJ databases">
        <title>Sorghum-associated microbial communities from plants grown in Nebraska, USA.</title>
        <authorList>
            <person name="Schachtman D."/>
        </authorList>
    </citation>
    <scope>NUCLEOTIDE SEQUENCE</scope>
    <source>
        <strain evidence="2">3432</strain>
    </source>
</reference>
<evidence type="ECO:0000313" key="2">
    <source>
        <dbReference type="EMBL" id="MDR6961261.1"/>
    </source>
</evidence>
<dbReference type="Proteomes" id="UP001252613">
    <property type="component" value="Unassembled WGS sequence"/>
</dbReference>